<dbReference type="PROSITE" id="PS50043">
    <property type="entry name" value="HTH_LUXR_2"/>
    <property type="match status" value="1"/>
</dbReference>
<evidence type="ECO:0000256" key="3">
    <source>
        <dbReference type="ARBA" id="ARBA00023163"/>
    </source>
</evidence>
<sequence>MAETQMSKLSLSIATLLGADSRRDIESAIRTIRDLYGFAHMTFLSVGISAGERAQWAFCTTYPGEWTSRYLERNYFRIDPVVAIYRTGFQPVDWASLAEFSDGAHELFHEALEVGIGRNGVTMPIRGPSGERSLFSVTSNLSVENWIELRRSTKHDLMLLSHYMHERFMAVTGTRSHYFRALSRRERECLQLLAGGVVPKRIAHRLHLSESAVRLYLASAKRKLDATTIYQAIARASILELIEV</sequence>
<proteinExistence type="predicted"/>
<dbReference type="SMART" id="SM00421">
    <property type="entry name" value="HTH_LUXR"/>
    <property type="match status" value="1"/>
</dbReference>
<dbReference type="PRINTS" id="PR00038">
    <property type="entry name" value="HTHLUXR"/>
</dbReference>
<keyword evidence="1" id="KW-0805">Transcription regulation</keyword>
<dbReference type="Pfam" id="PF00196">
    <property type="entry name" value="GerE"/>
    <property type="match status" value="1"/>
</dbReference>
<dbReference type="SUPFAM" id="SSF75516">
    <property type="entry name" value="Pheromone-binding domain of LuxR-like quorum-sensing transcription factors"/>
    <property type="match status" value="1"/>
</dbReference>
<dbReference type="GO" id="GO:0006355">
    <property type="term" value="P:regulation of DNA-templated transcription"/>
    <property type="evidence" value="ECO:0007669"/>
    <property type="project" value="InterPro"/>
</dbReference>
<dbReference type="InterPro" id="IPR016032">
    <property type="entry name" value="Sig_transdc_resp-reg_C-effctor"/>
</dbReference>
<gene>
    <name evidence="5" type="ORF">AGR4A_pAt20023</name>
</gene>
<dbReference type="EMBL" id="FCNL01000041">
    <property type="protein sequence ID" value="CVI25151.1"/>
    <property type="molecule type" value="Genomic_DNA"/>
</dbReference>
<dbReference type="InterPro" id="IPR000792">
    <property type="entry name" value="Tscrpt_reg_LuxR_C"/>
</dbReference>
<dbReference type="RefSeq" id="WP_065694991.1">
    <property type="nucleotide sequence ID" value="NZ_LT009760.1"/>
</dbReference>
<evidence type="ECO:0000313" key="5">
    <source>
        <dbReference type="EMBL" id="CVI25151.1"/>
    </source>
</evidence>
<reference evidence="5 6" key="1">
    <citation type="submission" date="2016-01" db="EMBL/GenBank/DDBJ databases">
        <authorList>
            <person name="Regsiter A."/>
            <person name="william w."/>
        </authorList>
    </citation>
    <scope>NUCLEOTIDE SEQUENCE [LARGE SCALE GENOMIC DNA]</scope>
    <source>
        <strain evidence="5 6">B6</strain>
    </source>
</reference>
<comment type="caution">
    <text evidence="5">The sequence shown here is derived from an EMBL/GenBank/DDBJ whole genome shotgun (WGS) entry which is preliminary data.</text>
</comment>
<keyword evidence="3" id="KW-0804">Transcription</keyword>
<protein>
    <submittedName>
        <fullName evidence="5">Response regulator containing a CheY-like receiver domain and an HTH DNA-binding domain</fullName>
    </submittedName>
</protein>
<evidence type="ECO:0000256" key="1">
    <source>
        <dbReference type="ARBA" id="ARBA00023015"/>
    </source>
</evidence>
<dbReference type="GO" id="GO:0003677">
    <property type="term" value="F:DNA binding"/>
    <property type="evidence" value="ECO:0007669"/>
    <property type="project" value="UniProtKB-KW"/>
</dbReference>
<dbReference type="CDD" id="cd06170">
    <property type="entry name" value="LuxR_C_like"/>
    <property type="match status" value="1"/>
</dbReference>
<evidence type="ECO:0000259" key="4">
    <source>
        <dbReference type="PROSITE" id="PS50043"/>
    </source>
</evidence>
<dbReference type="InterPro" id="IPR036388">
    <property type="entry name" value="WH-like_DNA-bd_sf"/>
</dbReference>
<keyword evidence="2 5" id="KW-0238">DNA-binding</keyword>
<dbReference type="PANTHER" id="PTHR44688">
    <property type="entry name" value="DNA-BINDING TRANSCRIPTIONAL ACTIVATOR DEVR_DOSR"/>
    <property type="match status" value="1"/>
</dbReference>
<dbReference type="SUPFAM" id="SSF46894">
    <property type="entry name" value="C-terminal effector domain of the bipartite response regulators"/>
    <property type="match status" value="1"/>
</dbReference>
<dbReference type="Gene3D" id="1.10.10.10">
    <property type="entry name" value="Winged helix-like DNA-binding domain superfamily/Winged helix DNA-binding domain"/>
    <property type="match status" value="1"/>
</dbReference>
<dbReference type="InterPro" id="IPR036693">
    <property type="entry name" value="TF_LuxR_autoind-bd_dom_sf"/>
</dbReference>
<evidence type="ECO:0000256" key="2">
    <source>
        <dbReference type="ARBA" id="ARBA00023125"/>
    </source>
</evidence>
<dbReference type="Pfam" id="PF03472">
    <property type="entry name" value="Autoind_bind"/>
    <property type="match status" value="1"/>
</dbReference>
<feature type="domain" description="HTH luxR-type" evidence="4">
    <location>
        <begin position="175"/>
        <end position="240"/>
    </location>
</feature>
<organism evidence="5 6">
    <name type="scientific">Agrobacterium tumefaciens str. B6</name>
    <dbReference type="NCBI Taxonomy" id="1183423"/>
    <lineage>
        <taxon>Bacteria</taxon>
        <taxon>Pseudomonadati</taxon>
        <taxon>Pseudomonadota</taxon>
        <taxon>Alphaproteobacteria</taxon>
        <taxon>Hyphomicrobiales</taxon>
        <taxon>Rhizobiaceae</taxon>
        <taxon>Rhizobium/Agrobacterium group</taxon>
        <taxon>Agrobacterium</taxon>
        <taxon>Agrobacterium tumefaciens complex</taxon>
    </lineage>
</organism>
<evidence type="ECO:0000313" key="6">
    <source>
        <dbReference type="Proteomes" id="UP000192074"/>
    </source>
</evidence>
<accession>A0A822VDH7</accession>
<dbReference type="AlphaFoldDB" id="A0A822VDH7"/>
<dbReference type="InterPro" id="IPR005143">
    <property type="entry name" value="TF_LuxR_autoind-bd_dom"/>
</dbReference>
<dbReference type="Proteomes" id="UP000192074">
    <property type="component" value="Unassembled WGS sequence"/>
</dbReference>
<name>A0A822VDH7_AGRTU</name>
<dbReference type="PANTHER" id="PTHR44688:SF25">
    <property type="entry name" value="HTH LUXR-TYPE DOMAIN-CONTAINING PROTEIN"/>
    <property type="match status" value="1"/>
</dbReference>
<dbReference type="Gene3D" id="3.30.450.80">
    <property type="entry name" value="Transcription factor LuxR-like, autoinducer-binding domain"/>
    <property type="match status" value="1"/>
</dbReference>